<accession>A0A834M3Y7</accession>
<keyword evidence="2" id="KW-0812">Transmembrane</keyword>
<reference evidence="3" key="1">
    <citation type="submission" date="2020-08" db="EMBL/GenBank/DDBJ databases">
        <title>Genome sequencing and assembly of the red palm weevil Rhynchophorus ferrugineus.</title>
        <authorList>
            <person name="Dias G.B."/>
            <person name="Bergman C.M."/>
            <person name="Manee M."/>
        </authorList>
    </citation>
    <scope>NUCLEOTIDE SEQUENCE</scope>
    <source>
        <strain evidence="3">AA-2017</strain>
        <tissue evidence="3">Whole larva</tissue>
    </source>
</reference>
<feature type="region of interest" description="Disordered" evidence="1">
    <location>
        <begin position="1"/>
        <end position="41"/>
    </location>
</feature>
<keyword evidence="2" id="KW-0472">Membrane</keyword>
<evidence type="ECO:0000256" key="2">
    <source>
        <dbReference type="SAM" id="Phobius"/>
    </source>
</evidence>
<evidence type="ECO:0000313" key="4">
    <source>
        <dbReference type="Proteomes" id="UP000625711"/>
    </source>
</evidence>
<evidence type="ECO:0000313" key="3">
    <source>
        <dbReference type="EMBL" id="KAF7264239.1"/>
    </source>
</evidence>
<organism evidence="3 4">
    <name type="scientific">Rhynchophorus ferrugineus</name>
    <name type="common">Red palm weevil</name>
    <name type="synonym">Curculio ferrugineus</name>
    <dbReference type="NCBI Taxonomy" id="354439"/>
    <lineage>
        <taxon>Eukaryota</taxon>
        <taxon>Metazoa</taxon>
        <taxon>Ecdysozoa</taxon>
        <taxon>Arthropoda</taxon>
        <taxon>Hexapoda</taxon>
        <taxon>Insecta</taxon>
        <taxon>Pterygota</taxon>
        <taxon>Neoptera</taxon>
        <taxon>Endopterygota</taxon>
        <taxon>Coleoptera</taxon>
        <taxon>Polyphaga</taxon>
        <taxon>Cucujiformia</taxon>
        <taxon>Curculionidae</taxon>
        <taxon>Dryophthorinae</taxon>
        <taxon>Rhynchophorus</taxon>
    </lineage>
</organism>
<gene>
    <name evidence="3" type="ORF">GWI33_000436</name>
</gene>
<dbReference type="Proteomes" id="UP000625711">
    <property type="component" value="Unassembled WGS sequence"/>
</dbReference>
<protein>
    <submittedName>
        <fullName evidence="3">Uncharacterized protein</fullName>
    </submittedName>
</protein>
<keyword evidence="4" id="KW-1185">Reference proteome</keyword>
<sequence length="92" mass="10645">MNNARYAASHLHKGLATPIRKTNRKPRPETKKVVARALDDSSRCQTDDQRRRCRYATVGTTRYRNHFNVLSSRSWSAMNIYLVTAVLLILQQ</sequence>
<feature type="transmembrane region" description="Helical" evidence="2">
    <location>
        <begin position="72"/>
        <end position="90"/>
    </location>
</feature>
<proteinExistence type="predicted"/>
<comment type="caution">
    <text evidence="3">The sequence shown here is derived from an EMBL/GenBank/DDBJ whole genome shotgun (WGS) entry which is preliminary data.</text>
</comment>
<name>A0A834M3Y7_RHYFE</name>
<dbReference type="EMBL" id="JAACXV010017902">
    <property type="protein sequence ID" value="KAF7264239.1"/>
    <property type="molecule type" value="Genomic_DNA"/>
</dbReference>
<keyword evidence="2" id="KW-1133">Transmembrane helix</keyword>
<dbReference type="AlphaFoldDB" id="A0A834M3Y7"/>
<feature type="compositionally biased region" description="Basic and acidic residues" evidence="1">
    <location>
        <begin position="26"/>
        <end position="41"/>
    </location>
</feature>
<evidence type="ECO:0000256" key="1">
    <source>
        <dbReference type="SAM" id="MobiDB-lite"/>
    </source>
</evidence>